<accession>D7G2K9</accession>
<dbReference type="OMA" id="HHQADPR"/>
<name>D7G2K9_ECTSI</name>
<protein>
    <submittedName>
        <fullName evidence="2">Uncharacterized protein</fullName>
    </submittedName>
</protein>
<keyword evidence="3" id="KW-1185">Reference proteome</keyword>
<gene>
    <name evidence="2" type="ORF">Esi_0048_0032</name>
</gene>
<sequence length="313" mass="33800">MGRVRKYKKVKAMDPFAKGGCGGRMGMGRKGGSDLDRNLPPDVKNHQAQRLNNLEEGKDKKKKNKRRLPQWAHEELKETAKRVREEHADPGGKGRQPEPQRAAMEGKREDESMRQFNKRVREGTAQLLKDEFKEHSSTNKRRKKYLDDKKRKNKLKKQGLWEEVQRRERLDEEHAAAGFDGAERGGGGGGGAGGSGVSAGRGRQGGGGGDGGGGGGGGGNNWGVLGRADDDEGAAQLLQKERIRFGEVAHAPPDLAKIPKPRGFKDQGQAKPWARQAAAAAGGGVGDISSPSGASTGNQGLGTMRKPRTWLEF</sequence>
<reference evidence="2 3" key="1">
    <citation type="journal article" date="2010" name="Nature">
        <title>The Ectocarpus genome and the independent evolution of multicellularity in brown algae.</title>
        <authorList>
            <person name="Cock J.M."/>
            <person name="Sterck L."/>
            <person name="Rouze P."/>
            <person name="Scornet D."/>
            <person name="Allen A.E."/>
            <person name="Amoutzias G."/>
            <person name="Anthouard V."/>
            <person name="Artiguenave F."/>
            <person name="Aury J.M."/>
            <person name="Badger J.H."/>
            <person name="Beszteri B."/>
            <person name="Billiau K."/>
            <person name="Bonnet E."/>
            <person name="Bothwell J.H."/>
            <person name="Bowler C."/>
            <person name="Boyen C."/>
            <person name="Brownlee C."/>
            <person name="Carrano C.J."/>
            <person name="Charrier B."/>
            <person name="Cho G.Y."/>
            <person name="Coelho S.M."/>
            <person name="Collen J."/>
            <person name="Corre E."/>
            <person name="Da Silva C."/>
            <person name="Delage L."/>
            <person name="Delaroque N."/>
            <person name="Dittami S.M."/>
            <person name="Doulbeau S."/>
            <person name="Elias M."/>
            <person name="Farnham G."/>
            <person name="Gachon C.M."/>
            <person name="Gschloessl B."/>
            <person name="Heesch S."/>
            <person name="Jabbari K."/>
            <person name="Jubin C."/>
            <person name="Kawai H."/>
            <person name="Kimura K."/>
            <person name="Kloareg B."/>
            <person name="Kupper F.C."/>
            <person name="Lang D."/>
            <person name="Le Bail A."/>
            <person name="Leblanc C."/>
            <person name="Lerouge P."/>
            <person name="Lohr M."/>
            <person name="Lopez P.J."/>
            <person name="Martens C."/>
            <person name="Maumus F."/>
            <person name="Michel G."/>
            <person name="Miranda-Saavedra D."/>
            <person name="Morales J."/>
            <person name="Moreau H."/>
            <person name="Motomura T."/>
            <person name="Nagasato C."/>
            <person name="Napoli C.A."/>
            <person name="Nelson D.R."/>
            <person name="Nyvall-Collen P."/>
            <person name="Peters A.F."/>
            <person name="Pommier C."/>
            <person name="Potin P."/>
            <person name="Poulain J."/>
            <person name="Quesneville H."/>
            <person name="Read B."/>
            <person name="Rensing S.A."/>
            <person name="Ritter A."/>
            <person name="Rousvoal S."/>
            <person name="Samanta M."/>
            <person name="Samson G."/>
            <person name="Schroeder D.C."/>
            <person name="Segurens B."/>
            <person name="Strittmatter M."/>
            <person name="Tonon T."/>
            <person name="Tregear J.W."/>
            <person name="Valentin K."/>
            <person name="von Dassow P."/>
            <person name="Yamagishi T."/>
            <person name="Van de Peer Y."/>
            <person name="Wincker P."/>
        </authorList>
    </citation>
    <scope>NUCLEOTIDE SEQUENCE [LARGE SCALE GENOMIC DNA]</scope>
    <source>
        <strain evidence="3">Ec32 / CCAP1310/4</strain>
    </source>
</reference>
<feature type="compositionally biased region" description="Basic and acidic residues" evidence="1">
    <location>
        <begin position="159"/>
        <end position="175"/>
    </location>
</feature>
<proteinExistence type="predicted"/>
<dbReference type="Proteomes" id="UP000002630">
    <property type="component" value="Linkage Group LG23"/>
</dbReference>
<feature type="compositionally biased region" description="Gly residues" evidence="1">
    <location>
        <begin position="19"/>
        <end position="30"/>
    </location>
</feature>
<feature type="compositionally biased region" description="Polar residues" evidence="1">
    <location>
        <begin position="289"/>
        <end position="298"/>
    </location>
</feature>
<dbReference type="AlphaFoldDB" id="D7G2K9"/>
<feature type="compositionally biased region" description="Basic and acidic residues" evidence="1">
    <location>
        <begin position="128"/>
        <end position="137"/>
    </location>
</feature>
<dbReference type="InParanoid" id="D7G2K9"/>
<feature type="compositionally biased region" description="Basic residues" evidence="1">
    <location>
        <begin position="1"/>
        <end position="10"/>
    </location>
</feature>
<feature type="compositionally biased region" description="Basic and acidic residues" evidence="1">
    <location>
        <begin position="31"/>
        <end position="45"/>
    </location>
</feature>
<feature type="region of interest" description="Disordered" evidence="1">
    <location>
        <begin position="248"/>
        <end position="313"/>
    </location>
</feature>
<feature type="compositionally biased region" description="Low complexity" evidence="1">
    <location>
        <begin position="269"/>
        <end position="280"/>
    </location>
</feature>
<organism evidence="2 3">
    <name type="scientific">Ectocarpus siliculosus</name>
    <name type="common">Brown alga</name>
    <name type="synonym">Conferva siliculosa</name>
    <dbReference type="NCBI Taxonomy" id="2880"/>
    <lineage>
        <taxon>Eukaryota</taxon>
        <taxon>Sar</taxon>
        <taxon>Stramenopiles</taxon>
        <taxon>Ochrophyta</taxon>
        <taxon>PX clade</taxon>
        <taxon>Phaeophyceae</taxon>
        <taxon>Ectocarpales</taxon>
        <taxon>Ectocarpaceae</taxon>
        <taxon>Ectocarpus</taxon>
    </lineage>
</organism>
<evidence type="ECO:0000313" key="2">
    <source>
        <dbReference type="EMBL" id="CBJ26834.1"/>
    </source>
</evidence>
<dbReference type="EMBL" id="FN648685">
    <property type="protein sequence ID" value="CBJ26834.1"/>
    <property type="molecule type" value="Genomic_DNA"/>
</dbReference>
<dbReference type="OrthoDB" id="10435670at2759"/>
<feature type="region of interest" description="Disordered" evidence="1">
    <location>
        <begin position="1"/>
        <end position="235"/>
    </location>
</feature>
<dbReference type="EMBL" id="FN649748">
    <property type="protein sequence ID" value="CBJ26834.1"/>
    <property type="molecule type" value="Genomic_DNA"/>
</dbReference>
<evidence type="ECO:0000256" key="1">
    <source>
        <dbReference type="SAM" id="MobiDB-lite"/>
    </source>
</evidence>
<feature type="compositionally biased region" description="Gly residues" evidence="1">
    <location>
        <begin position="184"/>
        <end position="221"/>
    </location>
</feature>
<evidence type="ECO:0000313" key="3">
    <source>
        <dbReference type="Proteomes" id="UP000002630"/>
    </source>
</evidence>
<feature type="compositionally biased region" description="Basic and acidic residues" evidence="1">
    <location>
        <begin position="72"/>
        <end position="113"/>
    </location>
</feature>